<dbReference type="EMBL" id="MU118069">
    <property type="protein sequence ID" value="KAF9646066.1"/>
    <property type="molecule type" value="Genomic_DNA"/>
</dbReference>
<organism evidence="1 2">
    <name type="scientific">Thelephora ganbajun</name>
    <name type="common">Ganba fungus</name>
    <dbReference type="NCBI Taxonomy" id="370292"/>
    <lineage>
        <taxon>Eukaryota</taxon>
        <taxon>Fungi</taxon>
        <taxon>Dikarya</taxon>
        <taxon>Basidiomycota</taxon>
        <taxon>Agaricomycotina</taxon>
        <taxon>Agaricomycetes</taxon>
        <taxon>Thelephorales</taxon>
        <taxon>Thelephoraceae</taxon>
        <taxon>Thelephora</taxon>
    </lineage>
</organism>
<accession>A0ACB6ZA86</accession>
<evidence type="ECO:0000313" key="1">
    <source>
        <dbReference type="EMBL" id="KAF9646066.1"/>
    </source>
</evidence>
<sequence length="122" mass="13665">MGSAPCSFSSPERHWSSTIGSSTVLRERFRWLMSLWRGWDEGTAAPTQALYGFPESSAMRSTVLNRSGPSSLSCVTAFFCCLQSLRRNHWGGSRNDTSVVSCGGWIRWHSVVRGSSHRMRFT</sequence>
<evidence type="ECO:0000313" key="2">
    <source>
        <dbReference type="Proteomes" id="UP000886501"/>
    </source>
</evidence>
<gene>
    <name evidence="1" type="ORF">BDM02DRAFT_3119302</name>
</gene>
<name>A0ACB6ZA86_THEGA</name>
<protein>
    <submittedName>
        <fullName evidence="1">Uncharacterized protein</fullName>
    </submittedName>
</protein>
<comment type="caution">
    <text evidence="1">The sequence shown here is derived from an EMBL/GenBank/DDBJ whole genome shotgun (WGS) entry which is preliminary data.</text>
</comment>
<proteinExistence type="predicted"/>
<reference evidence="1" key="1">
    <citation type="submission" date="2019-10" db="EMBL/GenBank/DDBJ databases">
        <authorList>
            <consortium name="DOE Joint Genome Institute"/>
            <person name="Kuo A."/>
            <person name="Miyauchi S."/>
            <person name="Kiss E."/>
            <person name="Drula E."/>
            <person name="Kohler A."/>
            <person name="Sanchez-Garcia M."/>
            <person name="Andreopoulos B."/>
            <person name="Barry K.W."/>
            <person name="Bonito G."/>
            <person name="Buee M."/>
            <person name="Carver A."/>
            <person name="Chen C."/>
            <person name="Cichocki N."/>
            <person name="Clum A."/>
            <person name="Culley D."/>
            <person name="Crous P.W."/>
            <person name="Fauchery L."/>
            <person name="Girlanda M."/>
            <person name="Hayes R."/>
            <person name="Keri Z."/>
            <person name="Labutti K."/>
            <person name="Lipzen A."/>
            <person name="Lombard V."/>
            <person name="Magnuson J."/>
            <person name="Maillard F."/>
            <person name="Morin E."/>
            <person name="Murat C."/>
            <person name="Nolan M."/>
            <person name="Ohm R."/>
            <person name="Pangilinan J."/>
            <person name="Pereira M."/>
            <person name="Perotto S."/>
            <person name="Peter M."/>
            <person name="Riley R."/>
            <person name="Sitrit Y."/>
            <person name="Stielow B."/>
            <person name="Szollosi G."/>
            <person name="Zifcakova L."/>
            <person name="Stursova M."/>
            <person name="Spatafora J.W."/>
            <person name="Tedersoo L."/>
            <person name="Vaario L.-M."/>
            <person name="Yamada A."/>
            <person name="Yan M."/>
            <person name="Wang P."/>
            <person name="Xu J."/>
            <person name="Bruns T."/>
            <person name="Baldrian P."/>
            <person name="Vilgalys R."/>
            <person name="Henrissat B."/>
            <person name="Grigoriev I.V."/>
            <person name="Hibbett D."/>
            <person name="Nagy L.G."/>
            <person name="Martin F.M."/>
        </authorList>
    </citation>
    <scope>NUCLEOTIDE SEQUENCE</scope>
    <source>
        <strain evidence="1">P2</strain>
    </source>
</reference>
<dbReference type="Proteomes" id="UP000886501">
    <property type="component" value="Unassembled WGS sequence"/>
</dbReference>
<keyword evidence="2" id="KW-1185">Reference proteome</keyword>
<reference evidence="1" key="2">
    <citation type="journal article" date="2020" name="Nat. Commun.">
        <title>Large-scale genome sequencing of mycorrhizal fungi provides insights into the early evolution of symbiotic traits.</title>
        <authorList>
            <person name="Miyauchi S."/>
            <person name="Kiss E."/>
            <person name="Kuo A."/>
            <person name="Drula E."/>
            <person name="Kohler A."/>
            <person name="Sanchez-Garcia M."/>
            <person name="Morin E."/>
            <person name="Andreopoulos B."/>
            <person name="Barry K.W."/>
            <person name="Bonito G."/>
            <person name="Buee M."/>
            <person name="Carver A."/>
            <person name="Chen C."/>
            <person name="Cichocki N."/>
            <person name="Clum A."/>
            <person name="Culley D."/>
            <person name="Crous P.W."/>
            <person name="Fauchery L."/>
            <person name="Girlanda M."/>
            <person name="Hayes R.D."/>
            <person name="Keri Z."/>
            <person name="LaButti K."/>
            <person name="Lipzen A."/>
            <person name="Lombard V."/>
            <person name="Magnuson J."/>
            <person name="Maillard F."/>
            <person name="Murat C."/>
            <person name="Nolan M."/>
            <person name="Ohm R.A."/>
            <person name="Pangilinan J."/>
            <person name="Pereira M.F."/>
            <person name="Perotto S."/>
            <person name="Peter M."/>
            <person name="Pfister S."/>
            <person name="Riley R."/>
            <person name="Sitrit Y."/>
            <person name="Stielow J.B."/>
            <person name="Szollosi G."/>
            <person name="Zifcakova L."/>
            <person name="Stursova M."/>
            <person name="Spatafora J.W."/>
            <person name="Tedersoo L."/>
            <person name="Vaario L.M."/>
            <person name="Yamada A."/>
            <person name="Yan M."/>
            <person name="Wang P."/>
            <person name="Xu J."/>
            <person name="Bruns T."/>
            <person name="Baldrian P."/>
            <person name="Vilgalys R."/>
            <person name="Dunand C."/>
            <person name="Henrissat B."/>
            <person name="Grigoriev I.V."/>
            <person name="Hibbett D."/>
            <person name="Nagy L.G."/>
            <person name="Martin F.M."/>
        </authorList>
    </citation>
    <scope>NUCLEOTIDE SEQUENCE</scope>
    <source>
        <strain evidence="1">P2</strain>
    </source>
</reference>